<proteinExistence type="predicted"/>
<accession>A0A8T8K754</accession>
<dbReference type="Pfam" id="PF25274">
    <property type="entry name" value="MJ0548_C"/>
    <property type="match status" value="1"/>
</dbReference>
<dbReference type="Proteomes" id="UP000681041">
    <property type="component" value="Chromosome"/>
</dbReference>
<dbReference type="OrthoDB" id="106876at2157"/>
<name>A0A8T8K754_9EURY</name>
<dbReference type="InterPro" id="IPR057377">
    <property type="entry name" value="MJ0548_C"/>
</dbReference>
<dbReference type="InterPro" id="IPR016754">
    <property type="entry name" value="MJ0548-like"/>
</dbReference>
<reference evidence="3" key="1">
    <citation type="submission" date="2020-07" db="EMBL/GenBank/DDBJ databases">
        <title>Methanobacterium. sp. MethCan genome.</title>
        <authorList>
            <person name="Postec A."/>
            <person name="Quemeneur M."/>
        </authorList>
    </citation>
    <scope>NUCLEOTIDE SEQUENCE</scope>
    <source>
        <strain evidence="3">MethCAN</strain>
    </source>
</reference>
<dbReference type="InterPro" id="IPR057262">
    <property type="entry name" value="MJ0548_N"/>
</dbReference>
<evidence type="ECO:0000313" key="3">
    <source>
        <dbReference type="EMBL" id="QUH22830.1"/>
    </source>
</evidence>
<dbReference type="EMBL" id="CP058560">
    <property type="protein sequence ID" value="QUH22830.1"/>
    <property type="molecule type" value="Genomic_DNA"/>
</dbReference>
<evidence type="ECO:0000313" key="4">
    <source>
        <dbReference type="Proteomes" id="UP000681041"/>
    </source>
</evidence>
<evidence type="ECO:0000259" key="1">
    <source>
        <dbReference type="Pfam" id="PF09894"/>
    </source>
</evidence>
<dbReference type="KEGG" id="meme:HYG87_03090"/>
<protein>
    <submittedName>
        <fullName evidence="3">DUF2121 domain-containing protein</fullName>
    </submittedName>
</protein>
<dbReference type="RefSeq" id="WP_211533776.1">
    <property type="nucleotide sequence ID" value="NZ_CP058560.1"/>
</dbReference>
<gene>
    <name evidence="3" type="ORF">HYG87_03090</name>
</gene>
<sequence>MSLIITYIGAQGCVMAGDKRRIAFFGDKSNREILEEELYSGKIENESQLKKRASELEITLKITDDAVKLRSLGKVVVGEVSSKSSFETKRRRIYATTNGFQIIELTGSNITKMDKGESSIIVFGNKFTKKTASKILKKYWKSKTTLKEIETIFQKVLHEVSEKTPSVGSSCDLFIKTPALDKKESQKILRETVVRDVKLLQKWRQKLKKDLLEKAEAINMASRILTQGEVGRVVNVDEDRLEIVLGKDVQAFDVNWKQLASPGDKVMMFFNGEGDIIEGDLVVIDNERLCLKRNQSPLRCDIILCKSD</sequence>
<dbReference type="AlphaFoldDB" id="A0A8T8K754"/>
<keyword evidence="4" id="KW-1185">Reference proteome</keyword>
<dbReference type="GeneID" id="64819717"/>
<evidence type="ECO:0000259" key="2">
    <source>
        <dbReference type="Pfam" id="PF25274"/>
    </source>
</evidence>
<dbReference type="PIRSF" id="PIRSF019262">
    <property type="entry name" value="UCP019262"/>
    <property type="match status" value="1"/>
</dbReference>
<dbReference type="Pfam" id="PF09894">
    <property type="entry name" value="MJ0548_N"/>
    <property type="match status" value="1"/>
</dbReference>
<organism evidence="3 4">
    <name type="scientific">Methanobacterium alkalithermotolerans</name>
    <dbReference type="NCBI Taxonomy" id="2731220"/>
    <lineage>
        <taxon>Archaea</taxon>
        <taxon>Methanobacteriati</taxon>
        <taxon>Methanobacteriota</taxon>
        <taxon>Methanomada group</taxon>
        <taxon>Methanobacteria</taxon>
        <taxon>Methanobacteriales</taxon>
        <taxon>Methanobacteriaceae</taxon>
        <taxon>Methanobacterium</taxon>
    </lineage>
</organism>
<feature type="domain" description="Connectase MJ0548-like C-terminal" evidence="2">
    <location>
        <begin position="202"/>
        <end position="305"/>
    </location>
</feature>
<feature type="domain" description="Connectase MJ0548-like N-terminal" evidence="1">
    <location>
        <begin position="1"/>
        <end position="198"/>
    </location>
</feature>